<comment type="caution">
    <text evidence="1">The sequence shown here is derived from an EMBL/GenBank/DDBJ whole genome shotgun (WGS) entry which is preliminary data.</text>
</comment>
<dbReference type="STRING" id="2340.JV46_10980"/>
<evidence type="ECO:0000313" key="1">
    <source>
        <dbReference type="EMBL" id="KHF25373.1"/>
    </source>
</evidence>
<reference evidence="1 2" key="1">
    <citation type="journal article" date="2014" name="BMC Genomics">
        <title>The genome of the intracellular bacterium of the coastal bivalve, Solemya velum: a blueprint for thriving in and out of symbiosis.</title>
        <authorList>
            <person name="Dmytrenko O."/>
            <person name="Russell S.L."/>
            <person name="Loo W.T."/>
            <person name="Fontanez K.M."/>
            <person name="Liao L."/>
            <person name="Roeselers G."/>
            <person name="Sharma R."/>
            <person name="Stewart F.J."/>
            <person name="Newton I.L."/>
            <person name="Woyke T."/>
            <person name="Wu D."/>
            <person name="Lang J.M."/>
            <person name="Eisen J.A."/>
            <person name="Cavanaugh C.M."/>
        </authorList>
    </citation>
    <scope>NUCLEOTIDE SEQUENCE [LARGE SCALE GENOMIC DNA]</scope>
    <source>
        <strain evidence="1 2">WH</strain>
    </source>
</reference>
<protein>
    <recommendedName>
        <fullName evidence="3">Sulfotransferase domain-containing protein</fullName>
    </recommendedName>
</protein>
<organism evidence="1 2">
    <name type="scientific">Solemya velum gill symbiont</name>
    <dbReference type="NCBI Taxonomy" id="2340"/>
    <lineage>
        <taxon>Bacteria</taxon>
        <taxon>Pseudomonadati</taxon>
        <taxon>Pseudomonadota</taxon>
        <taxon>Gammaproteobacteria</taxon>
        <taxon>sulfur-oxidizing symbionts</taxon>
    </lineage>
</organism>
<keyword evidence="2" id="KW-1185">Reference proteome</keyword>
<dbReference type="RefSeq" id="WP_043117602.1">
    <property type="nucleotide sequence ID" value="NZ_JRAA01000002.1"/>
</dbReference>
<dbReference type="Gene3D" id="3.40.50.300">
    <property type="entry name" value="P-loop containing nucleotide triphosphate hydrolases"/>
    <property type="match status" value="1"/>
</dbReference>
<dbReference type="OrthoDB" id="5729795at2"/>
<proteinExistence type="predicted"/>
<dbReference type="AlphaFoldDB" id="A0A0B0H5C5"/>
<dbReference type="Pfam" id="PF13469">
    <property type="entry name" value="Sulfotransfer_3"/>
    <property type="match status" value="1"/>
</dbReference>
<dbReference type="Proteomes" id="UP000030856">
    <property type="component" value="Unassembled WGS sequence"/>
</dbReference>
<evidence type="ECO:0000313" key="2">
    <source>
        <dbReference type="Proteomes" id="UP000030856"/>
    </source>
</evidence>
<dbReference type="SUPFAM" id="SSF52540">
    <property type="entry name" value="P-loop containing nucleoside triphosphate hydrolases"/>
    <property type="match status" value="1"/>
</dbReference>
<dbReference type="EMBL" id="JRAA01000002">
    <property type="protein sequence ID" value="KHF25373.1"/>
    <property type="molecule type" value="Genomic_DNA"/>
</dbReference>
<gene>
    <name evidence="1" type="ORF">JV46_10980</name>
</gene>
<accession>A0A0B0H5C5</accession>
<evidence type="ECO:0008006" key="3">
    <source>
        <dbReference type="Google" id="ProtNLM"/>
    </source>
</evidence>
<sequence>MNNEDQVPEWLENAVLIYGPRKAGTTLLQNLHDGNNELFVYPVELKLKRFHRTIWKSQPVTTDLYFDLSLLLKKELPNFDNKSYASYVKSLRNERISSLRELIQKDIYAVYRFAENKPTNPTHWCAKEVGGDTIKIISFWRQMFLDGKVVMIVRDPLMVTRSVILDRRRKGIRLGARQIMKQTKSPMRNLYDQVQLINDMSFHFVVYEKLTADTSGTMQGVCGYLGIKYASVHEYPTLFGEKTVTSTSSRKTRKVFQSKNKWHHDLSFREKLLVWIYSTIINIGLFNKAQKEGKKYGSYPEIVKEIEKEIENRS</sequence>
<name>A0A0B0H5C5_SOVGS</name>
<dbReference type="InterPro" id="IPR027417">
    <property type="entry name" value="P-loop_NTPase"/>
</dbReference>